<dbReference type="GO" id="GO:0008108">
    <property type="term" value="F:UDP-glucose:hexose-1-phosphate uridylyltransferase activity"/>
    <property type="evidence" value="ECO:0007669"/>
    <property type="project" value="UniProtKB-UniRule"/>
</dbReference>
<feature type="domain" description="Galactose-1-phosphate uridyl transferase C-terminal" evidence="12">
    <location>
        <begin position="161"/>
        <end position="275"/>
    </location>
</feature>
<evidence type="ECO:0000256" key="6">
    <source>
        <dbReference type="ARBA" id="ARBA00022833"/>
    </source>
</evidence>
<evidence type="ECO:0000259" key="11">
    <source>
        <dbReference type="Pfam" id="PF01087"/>
    </source>
</evidence>
<dbReference type="InterPro" id="IPR005849">
    <property type="entry name" value="GalP_Utransf_N"/>
</dbReference>
<evidence type="ECO:0000256" key="9">
    <source>
        <dbReference type="PIRSR" id="PIRSR000808-1"/>
    </source>
</evidence>
<dbReference type="GO" id="GO:0008270">
    <property type="term" value="F:zinc ion binding"/>
    <property type="evidence" value="ECO:0007669"/>
    <property type="project" value="InterPro"/>
</dbReference>
<dbReference type="KEGG" id="kol:Kole_0949"/>
<evidence type="ECO:0000256" key="8">
    <source>
        <dbReference type="NCBIfam" id="TIGR00209"/>
    </source>
</evidence>
<organism evidence="13 14">
    <name type="scientific">Kosmotoga olearia (strain ATCC BAA-1733 / DSM 21960 / TBF 19.5.1)</name>
    <dbReference type="NCBI Taxonomy" id="521045"/>
    <lineage>
        <taxon>Bacteria</taxon>
        <taxon>Thermotogati</taxon>
        <taxon>Thermotogota</taxon>
        <taxon>Thermotogae</taxon>
        <taxon>Kosmotogales</taxon>
        <taxon>Kosmotogaceae</taxon>
        <taxon>Kosmotoga</taxon>
    </lineage>
</organism>
<feature type="domain" description="Galactose-1-phosphate uridyl transferase N-terminal" evidence="11">
    <location>
        <begin position="3"/>
        <end position="152"/>
    </location>
</feature>
<feature type="binding site" evidence="10">
    <location>
        <position position="31"/>
    </location>
    <ligand>
        <name>Zn(2+)</name>
        <dbReference type="ChEBI" id="CHEBI:29105"/>
    </ligand>
</feature>
<evidence type="ECO:0000256" key="5">
    <source>
        <dbReference type="ARBA" id="ARBA00022723"/>
    </source>
</evidence>
<dbReference type="PIRSF" id="PIRSF000808">
    <property type="entry name" value="GalT"/>
    <property type="match status" value="1"/>
</dbReference>
<sequence>MHELRFNPLTGEWVIISSTRSSRPVLPEGSCPLCPGVLELEKDYDLAVFDNRYPSLLLNAEEPHTYGSRVLKTEKAIGKCEVIMYTSEHNSAVSKLNLKQLTKLIEVWCDRYRELSNLNGIKYIFIFENRGKEVGTTLSHAHGQLYAFPFIPKRIKEKLHTIKTYYLKNLSCALCDLIKENSLEKNIVRETEYMLTVVPPYARFPYEVHIYPKRHVSAIIDLTAREKIDLAVAIGDVAKRYDKLFDEAFPYMMTLYNPPVNTGEIHDDYFHFHVEFNPPKRTKDKLKWMASVETGSWTFINPSEPEEVAKKLREVVIDNG</sequence>
<keyword evidence="4 13" id="KW-0548">Nucleotidyltransferase</keyword>
<dbReference type="Pfam" id="PF02744">
    <property type="entry name" value="GalP_UDP_tr_C"/>
    <property type="match status" value="1"/>
</dbReference>
<feature type="active site" description="Tele-UMP-histidine intermediate" evidence="9">
    <location>
        <position position="142"/>
    </location>
</feature>
<dbReference type="Proteomes" id="UP000002382">
    <property type="component" value="Chromosome"/>
</dbReference>
<reference evidence="13 14" key="2">
    <citation type="journal article" date="2011" name="J. Bacteriol.">
        <title>Genome Sequence of Kosmotoga olearia Strain TBF 19.5.1, a Thermophilic Bacterium with a Wide Growth Temperature Range, Isolated from the Troll B Oil Platform in the North Sea.</title>
        <authorList>
            <person name="Swithers K.S."/>
            <person name="Dipippo J.L."/>
            <person name="Bruce D.C."/>
            <person name="Detter C."/>
            <person name="Tapia R."/>
            <person name="Han S."/>
            <person name="Goodwin L.A."/>
            <person name="Han J."/>
            <person name="Woyke T."/>
            <person name="Pitluck S."/>
            <person name="Pennacchio L."/>
            <person name="Nolan M."/>
            <person name="Mikhailova N."/>
            <person name="Land M.L."/>
            <person name="Nesbo C.L."/>
            <person name="Gogarten J.P."/>
            <person name="Noll K.M."/>
        </authorList>
    </citation>
    <scope>NUCLEOTIDE SEQUENCE [LARGE SCALE GENOMIC DNA]</scope>
    <source>
        <strain evidence="14">ATCC BAA-1733 / DSM 21960 / TBF 19.5.1</strain>
    </source>
</reference>
<dbReference type="Pfam" id="PF01087">
    <property type="entry name" value="GalP_UDP_transf"/>
    <property type="match status" value="1"/>
</dbReference>
<comment type="similarity">
    <text evidence="1">Belongs to the galactose-1-phosphate uridylyltransferase type 1 family.</text>
</comment>
<evidence type="ECO:0000256" key="7">
    <source>
        <dbReference type="ARBA" id="ARBA00023277"/>
    </source>
</evidence>
<dbReference type="EC" id="2.7.7.12" evidence="8"/>
<dbReference type="HOGENOM" id="CLU_029960_1_1_0"/>
<evidence type="ECO:0000259" key="12">
    <source>
        <dbReference type="Pfam" id="PF02744"/>
    </source>
</evidence>
<proteinExistence type="inferred from homology"/>
<keyword evidence="3 13" id="KW-0808">Transferase</keyword>
<comment type="cofactor">
    <cofactor evidence="10">
        <name>Zn(2+)</name>
        <dbReference type="ChEBI" id="CHEBI:29105"/>
    </cofactor>
    <text evidence="10">Binds 1 zinc ion per subunit.</text>
</comment>
<dbReference type="EMBL" id="CP001634">
    <property type="protein sequence ID" value="ACR79658.1"/>
    <property type="molecule type" value="Genomic_DNA"/>
</dbReference>
<keyword evidence="14" id="KW-1185">Reference proteome</keyword>
<dbReference type="RefSeq" id="WP_015868320.1">
    <property type="nucleotide sequence ID" value="NC_012785.1"/>
</dbReference>
<evidence type="ECO:0000256" key="1">
    <source>
        <dbReference type="ARBA" id="ARBA00010951"/>
    </source>
</evidence>
<dbReference type="Gene3D" id="3.30.428.10">
    <property type="entry name" value="HIT-like"/>
    <property type="match status" value="2"/>
</dbReference>
<evidence type="ECO:0000256" key="4">
    <source>
        <dbReference type="ARBA" id="ARBA00022695"/>
    </source>
</evidence>
<dbReference type="eggNOG" id="COG1085">
    <property type="taxonomic scope" value="Bacteria"/>
</dbReference>
<evidence type="ECO:0000313" key="13">
    <source>
        <dbReference type="EMBL" id="ACR79658.1"/>
    </source>
</evidence>
<name>C5CGZ3_KOSOT</name>
<dbReference type="AlphaFoldDB" id="C5CGZ3"/>
<dbReference type="InterPro" id="IPR036265">
    <property type="entry name" value="HIT-like_sf"/>
</dbReference>
<gene>
    <name evidence="13" type="ordered locus">Kole_0949</name>
</gene>
<keyword evidence="7" id="KW-0119">Carbohydrate metabolism</keyword>
<dbReference type="STRING" id="521045.Kole_0949"/>
<evidence type="ECO:0000256" key="10">
    <source>
        <dbReference type="PIRSR" id="PIRSR000808-3"/>
    </source>
</evidence>
<feature type="binding site" evidence="10">
    <location>
        <position position="34"/>
    </location>
    <ligand>
        <name>Zn(2+)</name>
        <dbReference type="ChEBI" id="CHEBI:29105"/>
    </ligand>
</feature>
<keyword evidence="5 10" id="KW-0479">Metal-binding</keyword>
<evidence type="ECO:0000313" key="14">
    <source>
        <dbReference type="Proteomes" id="UP000002382"/>
    </source>
</evidence>
<dbReference type="PANTHER" id="PTHR11943">
    <property type="entry name" value="GALACTOSE-1-PHOSPHATE URIDYLYLTRANSFERASE"/>
    <property type="match status" value="1"/>
</dbReference>
<dbReference type="OrthoDB" id="9769064at2"/>
<feature type="binding site" evidence="10">
    <location>
        <position position="89"/>
    </location>
    <ligand>
        <name>Zn(2+)</name>
        <dbReference type="ChEBI" id="CHEBI:29105"/>
    </ligand>
</feature>
<feature type="binding site" evidence="10">
    <location>
        <position position="140"/>
    </location>
    <ligand>
        <name>Zn(2+)</name>
        <dbReference type="ChEBI" id="CHEBI:29105"/>
    </ligand>
</feature>
<reference evidence="13 14" key="1">
    <citation type="submission" date="2009-06" db="EMBL/GenBank/DDBJ databases">
        <title>Complete sequence of Thermotogales bacterium TBF 19.5.1.</title>
        <authorList>
            <consortium name="US DOE Joint Genome Institute"/>
            <person name="Lucas S."/>
            <person name="Copeland A."/>
            <person name="Lapidus A."/>
            <person name="Glavina del Rio T."/>
            <person name="Tice H."/>
            <person name="Bruce D."/>
            <person name="Goodwin L."/>
            <person name="Pitluck S."/>
            <person name="Chertkov O."/>
            <person name="Brettin T."/>
            <person name="Detter J.C."/>
            <person name="Han C."/>
            <person name="Schmutz J."/>
            <person name="Larimer F."/>
            <person name="Land M."/>
            <person name="Hauser L."/>
            <person name="Kyrpides N."/>
            <person name="Ovchinnikova G."/>
            <person name="Noll K."/>
        </authorList>
    </citation>
    <scope>NUCLEOTIDE SEQUENCE [LARGE SCALE GENOMIC DNA]</scope>
    <source>
        <strain evidence="14">ATCC BAA-1733 / DSM 21960 / TBF 19.5.1</strain>
    </source>
</reference>
<accession>C5CGZ3</accession>
<dbReference type="GO" id="GO:0033499">
    <property type="term" value="P:galactose catabolic process via UDP-galactose, Leloir pathway"/>
    <property type="evidence" value="ECO:0007669"/>
    <property type="project" value="TreeGrafter"/>
</dbReference>
<dbReference type="GO" id="GO:0005737">
    <property type="term" value="C:cytoplasm"/>
    <property type="evidence" value="ECO:0007669"/>
    <property type="project" value="TreeGrafter"/>
</dbReference>
<protein>
    <recommendedName>
        <fullName evidence="2 8">Galactose-1-phosphate uridylyltransferase</fullName>
        <ecNumber evidence="8">2.7.7.12</ecNumber>
    </recommendedName>
</protein>
<dbReference type="NCBIfam" id="TIGR00209">
    <property type="entry name" value="galT_1"/>
    <property type="match status" value="1"/>
</dbReference>
<dbReference type="UniPathway" id="UPA00214"/>
<dbReference type="InterPro" id="IPR005850">
    <property type="entry name" value="GalP_Utransf_C"/>
</dbReference>
<evidence type="ECO:0000256" key="3">
    <source>
        <dbReference type="ARBA" id="ARBA00022679"/>
    </source>
</evidence>
<dbReference type="PANTHER" id="PTHR11943:SF1">
    <property type="entry name" value="GALACTOSE-1-PHOSPHATE URIDYLYLTRANSFERASE"/>
    <property type="match status" value="1"/>
</dbReference>
<keyword evidence="6 10" id="KW-0862">Zinc</keyword>
<dbReference type="InterPro" id="IPR001937">
    <property type="entry name" value="GalP_UDPtransf1"/>
</dbReference>
<evidence type="ECO:0000256" key="2">
    <source>
        <dbReference type="ARBA" id="ARBA00016340"/>
    </source>
</evidence>
<dbReference type="SUPFAM" id="SSF54197">
    <property type="entry name" value="HIT-like"/>
    <property type="match status" value="2"/>
</dbReference>